<feature type="transmembrane region" description="Helical" evidence="12">
    <location>
        <begin position="350"/>
        <end position="372"/>
    </location>
</feature>
<accession>A0AAN9AI39</accession>
<keyword evidence="6" id="KW-0851">Voltage-gated channel</keyword>
<dbReference type="GO" id="GO:0051260">
    <property type="term" value="P:protein homooligomerization"/>
    <property type="evidence" value="ECO:0007669"/>
    <property type="project" value="InterPro"/>
</dbReference>
<keyword evidence="5" id="KW-0631">Potassium channel</keyword>
<feature type="transmembrane region" description="Helical" evidence="12">
    <location>
        <begin position="322"/>
        <end position="344"/>
    </location>
</feature>
<keyword evidence="8 12" id="KW-1133">Transmembrane helix</keyword>
<keyword evidence="9" id="KW-0406">Ion transport</keyword>
<keyword evidence="10 12" id="KW-0472">Membrane</keyword>
<dbReference type="EMBL" id="JBAMIC010004070">
    <property type="protein sequence ID" value="KAK7087328.1"/>
    <property type="molecule type" value="Genomic_DNA"/>
</dbReference>
<evidence type="ECO:0000256" key="6">
    <source>
        <dbReference type="ARBA" id="ARBA00022882"/>
    </source>
</evidence>
<dbReference type="Proteomes" id="UP001374579">
    <property type="component" value="Unassembled WGS sequence"/>
</dbReference>
<feature type="transmembrane region" description="Helical" evidence="12">
    <location>
        <begin position="251"/>
        <end position="270"/>
    </location>
</feature>
<dbReference type="AlphaFoldDB" id="A0AAN9AI39"/>
<dbReference type="CDD" id="cd18317">
    <property type="entry name" value="BTB_POZ_Kv"/>
    <property type="match status" value="1"/>
</dbReference>
<dbReference type="InterPro" id="IPR028325">
    <property type="entry name" value="VG_K_chnl"/>
</dbReference>
<evidence type="ECO:0000256" key="5">
    <source>
        <dbReference type="ARBA" id="ARBA00022826"/>
    </source>
</evidence>
<feature type="transmembrane region" description="Helical" evidence="12">
    <location>
        <begin position="384"/>
        <end position="405"/>
    </location>
</feature>
<dbReference type="Pfam" id="PF00520">
    <property type="entry name" value="Ion_trans"/>
    <property type="match status" value="1"/>
</dbReference>
<dbReference type="InterPro" id="IPR003131">
    <property type="entry name" value="T1-type_BTB"/>
</dbReference>
<evidence type="ECO:0000256" key="12">
    <source>
        <dbReference type="SAM" id="Phobius"/>
    </source>
</evidence>
<protein>
    <recommendedName>
        <fullName evidence="13">BTB domain-containing protein</fullName>
    </recommendedName>
</protein>
<dbReference type="SUPFAM" id="SSF54695">
    <property type="entry name" value="POZ domain"/>
    <property type="match status" value="1"/>
</dbReference>
<name>A0AAN9AI39_9CAEN</name>
<keyword evidence="3" id="KW-0633">Potassium transport</keyword>
<evidence type="ECO:0000256" key="10">
    <source>
        <dbReference type="ARBA" id="ARBA00023136"/>
    </source>
</evidence>
<keyword evidence="4 12" id="KW-0812">Transmembrane</keyword>
<feature type="transmembrane region" description="Helical" evidence="12">
    <location>
        <begin position="282"/>
        <end position="301"/>
    </location>
</feature>
<dbReference type="GO" id="GO:0008076">
    <property type="term" value="C:voltage-gated potassium channel complex"/>
    <property type="evidence" value="ECO:0007669"/>
    <property type="project" value="InterPro"/>
</dbReference>
<reference evidence="14 15" key="1">
    <citation type="submission" date="2024-02" db="EMBL/GenBank/DDBJ databases">
        <title>Chromosome-scale genome assembly of the rough periwinkle Littorina saxatilis.</title>
        <authorList>
            <person name="De Jode A."/>
            <person name="Faria R."/>
            <person name="Formenti G."/>
            <person name="Sims Y."/>
            <person name="Smith T.P."/>
            <person name="Tracey A."/>
            <person name="Wood J.M.D."/>
            <person name="Zagrodzka Z.B."/>
            <person name="Johannesson K."/>
            <person name="Butlin R.K."/>
            <person name="Leder E.H."/>
        </authorList>
    </citation>
    <scope>NUCLEOTIDE SEQUENCE [LARGE SCALE GENOMIC DNA]</scope>
    <source>
        <strain evidence="14">Snail1</strain>
        <tissue evidence="14">Muscle</tissue>
    </source>
</reference>
<feature type="transmembrane region" description="Helical" evidence="12">
    <location>
        <begin position="153"/>
        <end position="171"/>
    </location>
</feature>
<dbReference type="InterPro" id="IPR011333">
    <property type="entry name" value="SKP1/BTB/POZ_sf"/>
</dbReference>
<evidence type="ECO:0000256" key="9">
    <source>
        <dbReference type="ARBA" id="ARBA00023065"/>
    </source>
</evidence>
<evidence type="ECO:0000256" key="8">
    <source>
        <dbReference type="ARBA" id="ARBA00022989"/>
    </source>
</evidence>
<dbReference type="InterPro" id="IPR000210">
    <property type="entry name" value="BTB/POZ_dom"/>
</dbReference>
<evidence type="ECO:0000313" key="15">
    <source>
        <dbReference type="Proteomes" id="UP001374579"/>
    </source>
</evidence>
<keyword evidence="7" id="KW-0630">Potassium</keyword>
<dbReference type="SUPFAM" id="SSF81324">
    <property type="entry name" value="Voltage-gated potassium channels"/>
    <property type="match status" value="1"/>
</dbReference>
<proteinExistence type="predicted"/>
<dbReference type="SMART" id="SM00225">
    <property type="entry name" value="BTB"/>
    <property type="match status" value="1"/>
</dbReference>
<sequence>MDSSQRVTLNVGGKIFMTTAASLQTLPNTRLGRLAKDSTKIQQPNMELFFDRNPKIMNSLLDFYRTGELHLPKNICGFTVERELKFWEIPVEIIHECCYKCFHDHKSNADITREIDTFLTNPYERKADIEKLSSWNKIWLMMERPNLCRASKMWSMVFFSVVFLSVLLCTLETSMTFREFHSRFYDYHHFNITQQVAETQMTFMNEYSASLPYPWLRNVQEAILVFFVLEFTTRLVTCPQKRHFLRQAKNWFDLLLIVHNGLSILLERVLLVGKVTYSSSEFNALLFFYALSVLRVMRIFYMAKNFDTMKILLLSTRASLKVFVMLAVCVLSLATMFGASVWMAELVSETFSFSSVLSGMWYAIITMTTVGYGDVVPVSVTGKLIGALCALCGVIVMALPIAVIASKFTTYHDNLLTREQLRKRITFSKTNLHFFARADEGEKKLPRTDKQYPPLGVETHRQGGHSNTTNHGVTVVSVHNKNKKSSCFKFGLYKQKLGRAGCKKNQVSESRTTLEDCRKDLELSDVSA</sequence>
<evidence type="ECO:0000259" key="13">
    <source>
        <dbReference type="SMART" id="SM00225"/>
    </source>
</evidence>
<comment type="subcellular location">
    <subcellularLocation>
        <location evidence="1">Membrane</location>
        <topology evidence="1">Multi-pass membrane protein</topology>
    </subcellularLocation>
</comment>
<organism evidence="14 15">
    <name type="scientific">Littorina saxatilis</name>
    <dbReference type="NCBI Taxonomy" id="31220"/>
    <lineage>
        <taxon>Eukaryota</taxon>
        <taxon>Metazoa</taxon>
        <taxon>Spiralia</taxon>
        <taxon>Lophotrochozoa</taxon>
        <taxon>Mollusca</taxon>
        <taxon>Gastropoda</taxon>
        <taxon>Caenogastropoda</taxon>
        <taxon>Littorinimorpha</taxon>
        <taxon>Littorinoidea</taxon>
        <taxon>Littorinidae</taxon>
        <taxon>Littorina</taxon>
    </lineage>
</organism>
<dbReference type="InterPro" id="IPR003974">
    <property type="entry name" value="K_chnl_volt-dep_Kv3"/>
</dbReference>
<dbReference type="Gene3D" id="3.30.710.10">
    <property type="entry name" value="Potassium Channel Kv1.1, Chain A"/>
    <property type="match status" value="1"/>
</dbReference>
<dbReference type="Gene3D" id="1.20.120.350">
    <property type="entry name" value="Voltage-gated potassium channels. Chain C"/>
    <property type="match status" value="1"/>
</dbReference>
<evidence type="ECO:0000256" key="7">
    <source>
        <dbReference type="ARBA" id="ARBA00022958"/>
    </source>
</evidence>
<evidence type="ECO:0000313" key="14">
    <source>
        <dbReference type="EMBL" id="KAK7087328.1"/>
    </source>
</evidence>
<evidence type="ECO:0000256" key="2">
    <source>
        <dbReference type="ARBA" id="ARBA00022448"/>
    </source>
</evidence>
<dbReference type="GO" id="GO:0005249">
    <property type="term" value="F:voltage-gated potassium channel activity"/>
    <property type="evidence" value="ECO:0007669"/>
    <property type="project" value="InterPro"/>
</dbReference>
<gene>
    <name evidence="14" type="ORF">V1264_021397</name>
</gene>
<dbReference type="Pfam" id="PF02214">
    <property type="entry name" value="BTB_2"/>
    <property type="match status" value="1"/>
</dbReference>
<evidence type="ECO:0000256" key="1">
    <source>
        <dbReference type="ARBA" id="ARBA00004141"/>
    </source>
</evidence>
<dbReference type="InterPro" id="IPR027359">
    <property type="entry name" value="Volt_channel_dom_sf"/>
</dbReference>
<keyword evidence="15" id="KW-1185">Reference proteome</keyword>
<dbReference type="PRINTS" id="PR00169">
    <property type="entry name" value="KCHANNEL"/>
</dbReference>
<dbReference type="InterPro" id="IPR005821">
    <property type="entry name" value="Ion_trans_dom"/>
</dbReference>
<dbReference type="GO" id="GO:0001508">
    <property type="term" value="P:action potential"/>
    <property type="evidence" value="ECO:0007669"/>
    <property type="project" value="TreeGrafter"/>
</dbReference>
<evidence type="ECO:0000256" key="4">
    <source>
        <dbReference type="ARBA" id="ARBA00022692"/>
    </source>
</evidence>
<dbReference type="PANTHER" id="PTHR11537:SF254">
    <property type="entry name" value="POTASSIUM VOLTAGE-GATED CHANNEL PROTEIN SHAB"/>
    <property type="match status" value="1"/>
</dbReference>
<evidence type="ECO:0000256" key="3">
    <source>
        <dbReference type="ARBA" id="ARBA00022538"/>
    </source>
</evidence>
<evidence type="ECO:0000256" key="11">
    <source>
        <dbReference type="ARBA" id="ARBA00023303"/>
    </source>
</evidence>
<feature type="domain" description="BTB" evidence="13">
    <location>
        <begin position="5"/>
        <end position="104"/>
    </location>
</feature>
<comment type="caution">
    <text evidence="14">The sequence shown here is derived from an EMBL/GenBank/DDBJ whole genome shotgun (WGS) entry which is preliminary data.</text>
</comment>
<dbReference type="PANTHER" id="PTHR11537">
    <property type="entry name" value="VOLTAGE-GATED POTASSIUM CHANNEL"/>
    <property type="match status" value="1"/>
</dbReference>
<dbReference type="PRINTS" id="PR01498">
    <property type="entry name" value="SHAWCHANNEL"/>
</dbReference>
<dbReference type="Gene3D" id="1.10.287.70">
    <property type="match status" value="1"/>
</dbReference>
<keyword evidence="2" id="KW-0813">Transport</keyword>
<keyword evidence="11" id="KW-0407">Ion channel</keyword>